<reference evidence="1" key="1">
    <citation type="submission" date="2018-06" db="EMBL/GenBank/DDBJ databases">
        <authorList>
            <person name="Ashton P.M."/>
            <person name="Dallman T."/>
            <person name="Nair S."/>
            <person name="De Pinna E."/>
            <person name="Peters T."/>
            <person name="Grant K."/>
        </authorList>
    </citation>
    <scope>NUCLEOTIDE SEQUENCE [LARGE SCALE GENOMIC DNA]</scope>
    <source>
        <strain evidence="1">310211</strain>
    </source>
</reference>
<evidence type="ECO:0000313" key="1">
    <source>
        <dbReference type="EMBL" id="EAA1980430.1"/>
    </source>
</evidence>
<proteinExistence type="predicted"/>
<sequence length="121" mass="13849">MLDNQKNTLIIADNYIKQKVINIILFMPAFGCPADVYYGDILREHGDPQCLIDAQMQETDDPLVPIRNLNTVPPFACNLKTTCLQTVQHERGLHRNIKGIRHIPSAVEKQPKDDELVQYHQ</sequence>
<dbReference type="Proteomes" id="UP000839671">
    <property type="component" value="Unassembled WGS sequence"/>
</dbReference>
<dbReference type="AlphaFoldDB" id="A0A3T7S5B2"/>
<gene>
    <name evidence="1" type="ORF">DM051_24770</name>
</gene>
<accession>A0A3T7S5B2</accession>
<comment type="caution">
    <text evidence="1">The sequence shown here is derived from an EMBL/GenBank/DDBJ whole genome shotgun (WGS) entry which is preliminary data.</text>
</comment>
<protein>
    <submittedName>
        <fullName evidence="1">Uncharacterized protein</fullName>
    </submittedName>
</protein>
<name>A0A3T7S5B2_SALET</name>
<dbReference type="EMBL" id="AAAATI010000045">
    <property type="protein sequence ID" value="EAA1980430.1"/>
    <property type="molecule type" value="Genomic_DNA"/>
</dbReference>
<organism evidence="1">
    <name type="scientific">Salmonella enterica I</name>
    <dbReference type="NCBI Taxonomy" id="59201"/>
    <lineage>
        <taxon>Bacteria</taxon>
        <taxon>Pseudomonadati</taxon>
        <taxon>Pseudomonadota</taxon>
        <taxon>Gammaproteobacteria</taxon>
        <taxon>Enterobacterales</taxon>
        <taxon>Enterobacteriaceae</taxon>
        <taxon>Salmonella</taxon>
    </lineage>
</organism>